<dbReference type="Ensembl" id="ENSELUT00000039997.3">
    <property type="protein sequence ID" value="ENSELUP00000017015.3"/>
    <property type="gene ID" value="ENSELUG00000016771.3"/>
</dbReference>
<dbReference type="GO" id="GO:0003677">
    <property type="term" value="F:DNA binding"/>
    <property type="evidence" value="ECO:0007669"/>
    <property type="project" value="UniProtKB-UniRule"/>
</dbReference>
<dbReference type="InterPro" id="IPR052224">
    <property type="entry name" value="THAP_domain_protein"/>
</dbReference>
<evidence type="ECO:0000259" key="6">
    <source>
        <dbReference type="PROSITE" id="PS50950"/>
    </source>
</evidence>
<dbReference type="PROSITE" id="PS50950">
    <property type="entry name" value="ZF_THAP"/>
    <property type="match status" value="1"/>
</dbReference>
<keyword evidence="4 5" id="KW-0238">DNA-binding</keyword>
<evidence type="ECO:0000313" key="7">
    <source>
        <dbReference type="Ensembl" id="ENSELUP00000017015.3"/>
    </source>
</evidence>
<organism evidence="7 8">
    <name type="scientific">Esox lucius</name>
    <name type="common">Northern pike</name>
    <dbReference type="NCBI Taxonomy" id="8010"/>
    <lineage>
        <taxon>Eukaryota</taxon>
        <taxon>Metazoa</taxon>
        <taxon>Chordata</taxon>
        <taxon>Craniata</taxon>
        <taxon>Vertebrata</taxon>
        <taxon>Euteleostomi</taxon>
        <taxon>Actinopterygii</taxon>
        <taxon>Neopterygii</taxon>
        <taxon>Teleostei</taxon>
        <taxon>Protacanthopterygii</taxon>
        <taxon>Esociformes</taxon>
        <taxon>Esocidae</taxon>
        <taxon>Esox</taxon>
    </lineage>
</organism>
<name>A0A3P8YMA7_ESOLU</name>
<evidence type="ECO:0000256" key="2">
    <source>
        <dbReference type="ARBA" id="ARBA00022771"/>
    </source>
</evidence>
<sequence length="113" mass="13038">MTHAEWHVGRDGARLQRGSDVSLHCFPHEKKIRKQWEVACGRVQLPKDPRLCSRHFSPDAFEAFSRLKELTGAAGYKRRLKPNAVPSIFPHKEPKRPRITCSSRCYCRPTVKT</sequence>
<evidence type="ECO:0000256" key="5">
    <source>
        <dbReference type="PROSITE-ProRule" id="PRU00309"/>
    </source>
</evidence>
<dbReference type="SMART" id="SM00980">
    <property type="entry name" value="THAP"/>
    <property type="match status" value="1"/>
</dbReference>
<reference evidence="7" key="2">
    <citation type="submission" date="2020-02" db="EMBL/GenBank/DDBJ databases">
        <title>Esox lucius (northern pike) genome, fEsoLuc1, primary haplotype.</title>
        <authorList>
            <person name="Myers G."/>
            <person name="Karagic N."/>
            <person name="Meyer A."/>
            <person name="Pippel M."/>
            <person name="Reichard M."/>
            <person name="Winkler S."/>
            <person name="Tracey A."/>
            <person name="Sims Y."/>
            <person name="Howe K."/>
            <person name="Rhie A."/>
            <person name="Formenti G."/>
            <person name="Durbin R."/>
            <person name="Fedrigo O."/>
            <person name="Jarvis E.D."/>
        </authorList>
    </citation>
    <scope>NUCLEOTIDE SEQUENCE [LARGE SCALE GENOMIC DNA]</scope>
</reference>
<dbReference type="PANTHER" id="PTHR46927">
    <property type="entry name" value="AGAP005574-PA"/>
    <property type="match status" value="1"/>
</dbReference>
<evidence type="ECO:0000256" key="4">
    <source>
        <dbReference type="ARBA" id="ARBA00023125"/>
    </source>
</evidence>
<accession>A0A3P8YMA7</accession>
<keyword evidence="1" id="KW-0479">Metal-binding</keyword>
<dbReference type="Gene3D" id="6.20.210.20">
    <property type="entry name" value="THAP domain"/>
    <property type="match status" value="1"/>
</dbReference>
<proteinExistence type="predicted"/>
<reference evidence="7" key="4">
    <citation type="submission" date="2025-09" db="UniProtKB">
        <authorList>
            <consortium name="Ensembl"/>
        </authorList>
    </citation>
    <scope>IDENTIFICATION</scope>
</reference>
<dbReference type="InParanoid" id="A0A3P8YMA7"/>
<dbReference type="Proteomes" id="UP000265140">
    <property type="component" value="Chromosome 1"/>
</dbReference>
<evidence type="ECO:0000313" key="8">
    <source>
        <dbReference type="Proteomes" id="UP000265140"/>
    </source>
</evidence>
<protein>
    <recommendedName>
        <fullName evidence="6">THAP-type domain-containing protein</fullName>
    </recommendedName>
</protein>
<keyword evidence="2 5" id="KW-0863">Zinc-finger</keyword>
<dbReference type="GO" id="GO:0008270">
    <property type="term" value="F:zinc ion binding"/>
    <property type="evidence" value="ECO:0007669"/>
    <property type="project" value="UniProtKB-KW"/>
</dbReference>
<reference evidence="8" key="1">
    <citation type="journal article" date="2014" name="PLoS ONE">
        <title>The genome and linkage map of the northern pike (Esox lucius): conserved synteny revealed between the salmonid sister group and the Neoteleostei.</title>
        <authorList>
            <person name="Rondeau E.B."/>
            <person name="Minkley D.R."/>
            <person name="Leong J.S."/>
            <person name="Messmer A.M."/>
            <person name="Jantzen J.R."/>
            <person name="von Schalburg K.R."/>
            <person name="Lemon C."/>
            <person name="Bird N.H."/>
            <person name="Koop B.F."/>
        </authorList>
    </citation>
    <scope>NUCLEOTIDE SEQUENCE</scope>
</reference>
<feature type="domain" description="THAP-type" evidence="6">
    <location>
        <begin position="1"/>
        <end position="89"/>
    </location>
</feature>
<dbReference type="SMART" id="SM00692">
    <property type="entry name" value="DM3"/>
    <property type="match status" value="1"/>
</dbReference>
<dbReference type="AlphaFoldDB" id="A0A3P8YMA7"/>
<dbReference type="Bgee" id="ENSELUG00000016771">
    <property type="expression patterns" value="Expressed in head kidney and 10 other cell types or tissues"/>
</dbReference>
<reference evidence="7" key="3">
    <citation type="submission" date="2025-08" db="UniProtKB">
        <authorList>
            <consortium name="Ensembl"/>
        </authorList>
    </citation>
    <scope>IDENTIFICATION</scope>
</reference>
<dbReference type="InterPro" id="IPR006612">
    <property type="entry name" value="THAP_Znf"/>
</dbReference>
<keyword evidence="3" id="KW-0862">Zinc</keyword>
<dbReference type="SUPFAM" id="SSF57716">
    <property type="entry name" value="Glucocorticoid receptor-like (DNA-binding domain)"/>
    <property type="match status" value="1"/>
</dbReference>
<dbReference type="Pfam" id="PF05485">
    <property type="entry name" value="THAP"/>
    <property type="match status" value="1"/>
</dbReference>
<evidence type="ECO:0000256" key="1">
    <source>
        <dbReference type="ARBA" id="ARBA00022723"/>
    </source>
</evidence>
<dbReference type="InterPro" id="IPR038441">
    <property type="entry name" value="THAP_Znf_sf"/>
</dbReference>
<dbReference type="GeneTree" id="ENSGT00940000177236"/>
<evidence type="ECO:0000256" key="3">
    <source>
        <dbReference type="ARBA" id="ARBA00022833"/>
    </source>
</evidence>
<dbReference type="PANTHER" id="PTHR46927:SF3">
    <property type="entry name" value="THAP-TYPE DOMAIN-CONTAINING PROTEIN"/>
    <property type="match status" value="1"/>
</dbReference>
<keyword evidence="8" id="KW-1185">Reference proteome</keyword>